<dbReference type="OrthoDB" id="9806482at2"/>
<proteinExistence type="predicted"/>
<dbReference type="InterPro" id="IPR029021">
    <property type="entry name" value="Prot-tyrosine_phosphatase-like"/>
</dbReference>
<dbReference type="Proteomes" id="UP001326715">
    <property type="component" value="Chromosome"/>
</dbReference>
<reference evidence="3 5" key="2">
    <citation type="submission" date="2023-11" db="EMBL/GenBank/DDBJ databases">
        <title>MicrobeMod: A computational toolkit for identifying prokaryotic methylation and restriction-modification with nanopore sequencing.</title>
        <authorList>
            <person name="Crits-Christoph A."/>
            <person name="Kang S.C."/>
            <person name="Lee H."/>
            <person name="Ostrov N."/>
        </authorList>
    </citation>
    <scope>NUCLEOTIDE SEQUENCE [LARGE SCALE GENOMIC DNA]</scope>
    <source>
        <strain evidence="3 5">ATCC 23090</strain>
    </source>
</reference>
<dbReference type="RefSeq" id="WP_072362142.1">
    <property type="nucleotide sequence ID" value="NZ_CP139972.1"/>
</dbReference>
<accession>A0A1K1QY88</accession>
<reference evidence="2 4" key="1">
    <citation type="submission" date="2016-11" db="EMBL/GenBank/DDBJ databases">
        <authorList>
            <person name="Jaros S."/>
            <person name="Januszkiewicz K."/>
            <person name="Wedrychowicz H."/>
        </authorList>
    </citation>
    <scope>NUCLEOTIDE SEQUENCE [LARGE SCALE GENOMIC DNA]</scope>
    <source>
        <strain evidence="2 4">DSM 784</strain>
    </source>
</reference>
<dbReference type="Pfam" id="PF22785">
    <property type="entry name" value="Tc-R-P"/>
    <property type="match status" value="1"/>
</dbReference>
<organism evidence="2 4">
    <name type="scientific">Chitinophaga sancti</name>
    <dbReference type="NCBI Taxonomy" id="1004"/>
    <lineage>
        <taxon>Bacteria</taxon>
        <taxon>Pseudomonadati</taxon>
        <taxon>Bacteroidota</taxon>
        <taxon>Chitinophagia</taxon>
        <taxon>Chitinophagales</taxon>
        <taxon>Chitinophagaceae</taxon>
        <taxon>Chitinophaga</taxon>
    </lineage>
</organism>
<dbReference type="InterPro" id="IPR016130">
    <property type="entry name" value="Tyr_Pase_AS"/>
</dbReference>
<dbReference type="PROSITE" id="PS50056">
    <property type="entry name" value="TYR_PHOSPHATASE_2"/>
    <property type="match status" value="1"/>
</dbReference>
<keyword evidence="5" id="KW-1185">Reference proteome</keyword>
<dbReference type="Proteomes" id="UP000183788">
    <property type="component" value="Unassembled WGS sequence"/>
</dbReference>
<name>A0A1K1QY88_9BACT</name>
<gene>
    <name evidence="2" type="ORF">SAMN05661012_03196</name>
    <name evidence="3" type="ORF">SR876_12725</name>
</gene>
<evidence type="ECO:0000313" key="5">
    <source>
        <dbReference type="Proteomes" id="UP001326715"/>
    </source>
</evidence>
<dbReference type="EMBL" id="FPIZ01000009">
    <property type="protein sequence ID" value="SFW64660.1"/>
    <property type="molecule type" value="Genomic_DNA"/>
</dbReference>
<dbReference type="PROSITE" id="PS00383">
    <property type="entry name" value="TYR_PHOSPHATASE_1"/>
    <property type="match status" value="1"/>
</dbReference>
<dbReference type="AlphaFoldDB" id="A0A1K1QY88"/>
<dbReference type="EMBL" id="CP140154">
    <property type="protein sequence ID" value="WQG92372.1"/>
    <property type="molecule type" value="Genomic_DNA"/>
</dbReference>
<sequence>MSTKIYWIAENIGIMARPRGNEWLEDEIIAFSKQGVNIIVSLLEQQEVAELGLRQEQELCKKHSIQFINFPIPDRSLPPKSRQTEAFIYSLSQQTSKIVIHCRMGIGRSSIIAACLLLNNKKAIEIISHISAIRGLKVPDTAEQFQWLIDREKLFHKPVHHPIQRQALHNHREDNDNITGR</sequence>
<dbReference type="Gene3D" id="3.90.190.10">
    <property type="entry name" value="Protein tyrosine phosphatase superfamily"/>
    <property type="match status" value="1"/>
</dbReference>
<evidence type="ECO:0000313" key="2">
    <source>
        <dbReference type="EMBL" id="SFW64660.1"/>
    </source>
</evidence>
<evidence type="ECO:0000259" key="1">
    <source>
        <dbReference type="PROSITE" id="PS50056"/>
    </source>
</evidence>
<evidence type="ECO:0000313" key="3">
    <source>
        <dbReference type="EMBL" id="WQG92372.1"/>
    </source>
</evidence>
<evidence type="ECO:0000313" key="4">
    <source>
        <dbReference type="Proteomes" id="UP000183788"/>
    </source>
</evidence>
<dbReference type="STRING" id="1004.SAMN05661012_03196"/>
<dbReference type="PANTHER" id="PTHR23339">
    <property type="entry name" value="TYROSINE SPECIFIC PROTEIN PHOSPHATASE AND DUAL SPECIFICITY PROTEIN PHOSPHATASE"/>
    <property type="match status" value="1"/>
</dbReference>
<dbReference type="InterPro" id="IPR000387">
    <property type="entry name" value="Tyr_Pase_dom"/>
</dbReference>
<dbReference type="InterPro" id="IPR050561">
    <property type="entry name" value="PTP"/>
</dbReference>
<feature type="domain" description="Tyrosine specific protein phosphatases" evidence="1">
    <location>
        <begin position="82"/>
        <end position="148"/>
    </location>
</feature>
<protein>
    <submittedName>
        <fullName evidence="3">Dual specificity protein phosphatase family protein</fullName>
    </submittedName>
    <submittedName>
        <fullName evidence="2">Protein-tyrosine phosphatase</fullName>
    </submittedName>
</protein>
<dbReference type="SUPFAM" id="SSF52799">
    <property type="entry name" value="(Phosphotyrosine protein) phosphatases II"/>
    <property type="match status" value="1"/>
</dbReference>